<dbReference type="Gene3D" id="3.40.50.720">
    <property type="entry name" value="NAD(P)-binding Rossmann-like Domain"/>
    <property type="match status" value="1"/>
</dbReference>
<dbReference type="PANTHER" id="PTHR43157">
    <property type="entry name" value="PHOSPHATIDYLINOSITOL-GLYCAN BIOSYNTHESIS CLASS F PROTEIN-RELATED"/>
    <property type="match status" value="1"/>
</dbReference>
<dbReference type="STRING" id="289078.A0A2X0MYD7"/>
<evidence type="ECO:0000313" key="2">
    <source>
        <dbReference type="EMBL" id="SCZ97315.1"/>
    </source>
</evidence>
<evidence type="ECO:0000313" key="3">
    <source>
        <dbReference type="Proteomes" id="UP000249723"/>
    </source>
</evidence>
<dbReference type="Pfam" id="PF00106">
    <property type="entry name" value="adh_short"/>
    <property type="match status" value="1"/>
</dbReference>
<reference evidence="3" key="1">
    <citation type="submission" date="2016-10" db="EMBL/GenBank/DDBJ databases">
        <authorList>
            <person name="Jeantristanb JTB J.-T."/>
            <person name="Ricardo R."/>
        </authorList>
    </citation>
    <scope>NUCLEOTIDE SEQUENCE [LARGE SCALE GENOMIC DNA]</scope>
</reference>
<dbReference type="SUPFAM" id="SSF51735">
    <property type="entry name" value="NAD(P)-binding Rossmann-fold domains"/>
    <property type="match status" value="1"/>
</dbReference>
<proteinExistence type="predicted"/>
<dbReference type="InterPro" id="IPR002347">
    <property type="entry name" value="SDR_fam"/>
</dbReference>
<dbReference type="AlphaFoldDB" id="A0A2X0MYD7"/>
<keyword evidence="3" id="KW-1185">Reference proteome</keyword>
<accession>A0A2X0MYD7</accession>
<dbReference type="InterPro" id="IPR036291">
    <property type="entry name" value="NAD(P)-bd_dom_sf"/>
</dbReference>
<dbReference type="EMBL" id="FMWP01000092">
    <property type="protein sequence ID" value="SCZ97315.1"/>
    <property type="molecule type" value="Genomic_DNA"/>
</dbReference>
<dbReference type="Proteomes" id="UP000249723">
    <property type="component" value="Unassembled WGS sequence"/>
</dbReference>
<gene>
    <name evidence="2" type="ORF">BZ3500_MVSOF-1268-A1-R1_CHR4-2G07132</name>
</gene>
<keyword evidence="1" id="KW-0560">Oxidoreductase</keyword>
<dbReference type="OrthoDB" id="542013at2759"/>
<dbReference type="GO" id="GO:0016491">
    <property type="term" value="F:oxidoreductase activity"/>
    <property type="evidence" value="ECO:0007669"/>
    <property type="project" value="UniProtKB-KW"/>
</dbReference>
<organism evidence="2 3">
    <name type="scientific">Microbotryum saponariae</name>
    <dbReference type="NCBI Taxonomy" id="289078"/>
    <lineage>
        <taxon>Eukaryota</taxon>
        <taxon>Fungi</taxon>
        <taxon>Dikarya</taxon>
        <taxon>Basidiomycota</taxon>
        <taxon>Pucciniomycotina</taxon>
        <taxon>Microbotryomycetes</taxon>
        <taxon>Microbotryales</taxon>
        <taxon>Microbotryaceae</taxon>
        <taxon>Microbotryum</taxon>
    </lineage>
</organism>
<evidence type="ECO:0000256" key="1">
    <source>
        <dbReference type="ARBA" id="ARBA00023002"/>
    </source>
</evidence>
<dbReference type="PRINTS" id="PR00081">
    <property type="entry name" value="GDHRDH"/>
</dbReference>
<sequence>MFEMLREQFFGKVVAPTQRLDGRTVIITGSNVGLGLHAAIHLARLNPARLILAVRTPSKGETARAQIAEQASFDLNRIHVWQFDLASFDSVKAFAKRCEDDLDRLDVMVENAAIATFGFKKTEDGWEESLQTNVLSTGLLGLLLIPLLRKTAKLPSPCPESLGLKTHLTIVGSEVHGWARFEEAKVPGSTLDALNSPGHFYKTDRYNITKLLNMYLAHNLARILEKDGVIVNVVNPGLCVSELRKEMSWVFGKMLDMAARTAEDGSKNIAWAAVEDTSSTAGAYISVCEIKSPAASLATQQGQALQQKVWEEMCEVWKKIAPQVAKDLA</sequence>
<protein>
    <submittedName>
        <fullName evidence="2">BZ3500_MvSof-1268-A1-R1_Chr4-2g07132 protein</fullName>
    </submittedName>
</protein>
<dbReference type="PANTHER" id="PTHR43157:SF31">
    <property type="entry name" value="PHOSPHATIDYLINOSITOL-GLYCAN BIOSYNTHESIS CLASS F PROTEIN"/>
    <property type="match status" value="1"/>
</dbReference>
<name>A0A2X0MYD7_9BASI</name>